<evidence type="ECO:0008006" key="4">
    <source>
        <dbReference type="Google" id="ProtNLM"/>
    </source>
</evidence>
<keyword evidence="1" id="KW-0812">Transmembrane</keyword>
<keyword evidence="3" id="KW-1185">Reference proteome</keyword>
<dbReference type="Proteomes" id="UP001500618">
    <property type="component" value="Unassembled WGS sequence"/>
</dbReference>
<feature type="transmembrane region" description="Helical" evidence="1">
    <location>
        <begin position="126"/>
        <end position="146"/>
    </location>
</feature>
<feature type="transmembrane region" description="Helical" evidence="1">
    <location>
        <begin position="206"/>
        <end position="222"/>
    </location>
</feature>
<proteinExistence type="predicted"/>
<keyword evidence="1" id="KW-1133">Transmembrane helix</keyword>
<evidence type="ECO:0000256" key="1">
    <source>
        <dbReference type="SAM" id="Phobius"/>
    </source>
</evidence>
<feature type="transmembrane region" description="Helical" evidence="1">
    <location>
        <begin position="234"/>
        <end position="253"/>
    </location>
</feature>
<sequence length="254" mass="26968">MTRPKSIAALTAGLSTAERLTYAVGGLLIASGVVHFLVLVISGDSWDGPLSFRKPTTFGLSFGLTLITITWVASYVKMGVRLRTWLLGFFGAACVLEVALVTMQAWRGVPSHYNLETTFDGIVARTLAVGGAVLVVTIVTLTILSFRSAPDTAPSMRLAVRAGLLCLDAALAVGVAMIAKGMLLVFEGQQQLAYATGGSLKPEHAVTMHAVLVLPVLAWLLTFTRWSERRRGQVVWLGIAGYALAAVLVVLGLT</sequence>
<protein>
    <recommendedName>
        <fullName evidence="4">DUF5658 domain-containing protein</fullName>
    </recommendedName>
</protein>
<reference evidence="2 3" key="1">
    <citation type="journal article" date="2019" name="Int. J. Syst. Evol. Microbiol.">
        <title>The Global Catalogue of Microorganisms (GCM) 10K type strain sequencing project: providing services to taxonomists for standard genome sequencing and annotation.</title>
        <authorList>
            <consortium name="The Broad Institute Genomics Platform"/>
            <consortium name="The Broad Institute Genome Sequencing Center for Infectious Disease"/>
            <person name="Wu L."/>
            <person name="Ma J."/>
        </authorList>
    </citation>
    <scope>NUCLEOTIDE SEQUENCE [LARGE SCALE GENOMIC DNA]</scope>
    <source>
        <strain evidence="2 3">JCM 14718</strain>
    </source>
</reference>
<comment type="caution">
    <text evidence="2">The sequence shown here is derived from an EMBL/GenBank/DDBJ whole genome shotgun (WGS) entry which is preliminary data.</text>
</comment>
<accession>A0ABN2G021</accession>
<keyword evidence="1" id="KW-0472">Membrane</keyword>
<feature type="transmembrane region" description="Helical" evidence="1">
    <location>
        <begin position="158"/>
        <end position="186"/>
    </location>
</feature>
<feature type="transmembrane region" description="Helical" evidence="1">
    <location>
        <begin position="20"/>
        <end position="43"/>
    </location>
</feature>
<feature type="transmembrane region" description="Helical" evidence="1">
    <location>
        <begin position="55"/>
        <end position="73"/>
    </location>
</feature>
<evidence type="ECO:0000313" key="2">
    <source>
        <dbReference type="EMBL" id="GAA1662980.1"/>
    </source>
</evidence>
<evidence type="ECO:0000313" key="3">
    <source>
        <dbReference type="Proteomes" id="UP001500618"/>
    </source>
</evidence>
<feature type="transmembrane region" description="Helical" evidence="1">
    <location>
        <begin position="85"/>
        <end position="106"/>
    </location>
</feature>
<organism evidence="2 3">
    <name type="scientific">Fodinicola feengrottensis</name>
    <dbReference type="NCBI Taxonomy" id="435914"/>
    <lineage>
        <taxon>Bacteria</taxon>
        <taxon>Bacillati</taxon>
        <taxon>Actinomycetota</taxon>
        <taxon>Actinomycetes</taxon>
        <taxon>Mycobacteriales</taxon>
        <taxon>Fodinicola</taxon>
    </lineage>
</organism>
<dbReference type="EMBL" id="BAAANY010000003">
    <property type="protein sequence ID" value="GAA1662980.1"/>
    <property type="molecule type" value="Genomic_DNA"/>
</dbReference>
<gene>
    <name evidence="2" type="ORF">GCM10009765_10580</name>
</gene>
<dbReference type="RefSeq" id="WP_344307644.1">
    <property type="nucleotide sequence ID" value="NZ_BAAANY010000003.1"/>
</dbReference>
<name>A0ABN2G021_9ACTN</name>